<evidence type="ECO:0000313" key="2">
    <source>
        <dbReference type="Proteomes" id="UP000054538"/>
    </source>
</evidence>
<dbReference type="AlphaFoldDB" id="A0A0D0DV64"/>
<evidence type="ECO:0000313" key="1">
    <source>
        <dbReference type="EMBL" id="KIK93291.1"/>
    </source>
</evidence>
<proteinExistence type="predicted"/>
<organism evidence="1 2">
    <name type="scientific">Paxillus rubicundulus Ve08.2h10</name>
    <dbReference type="NCBI Taxonomy" id="930991"/>
    <lineage>
        <taxon>Eukaryota</taxon>
        <taxon>Fungi</taxon>
        <taxon>Dikarya</taxon>
        <taxon>Basidiomycota</taxon>
        <taxon>Agaricomycotina</taxon>
        <taxon>Agaricomycetes</taxon>
        <taxon>Agaricomycetidae</taxon>
        <taxon>Boletales</taxon>
        <taxon>Paxilineae</taxon>
        <taxon>Paxillaceae</taxon>
        <taxon>Paxillus</taxon>
    </lineage>
</organism>
<dbReference type="InParanoid" id="A0A0D0DV64"/>
<dbReference type="HOGENOM" id="CLU_167272_0_0_1"/>
<name>A0A0D0DV64_9AGAM</name>
<reference evidence="2" key="2">
    <citation type="submission" date="2015-01" db="EMBL/GenBank/DDBJ databases">
        <title>Evolutionary Origins and Diversification of the Mycorrhizal Mutualists.</title>
        <authorList>
            <consortium name="DOE Joint Genome Institute"/>
            <consortium name="Mycorrhizal Genomics Consortium"/>
            <person name="Kohler A."/>
            <person name="Kuo A."/>
            <person name="Nagy L.G."/>
            <person name="Floudas D."/>
            <person name="Copeland A."/>
            <person name="Barry K.W."/>
            <person name="Cichocki N."/>
            <person name="Veneault-Fourrey C."/>
            <person name="LaButti K."/>
            <person name="Lindquist E.A."/>
            <person name="Lipzen A."/>
            <person name="Lundell T."/>
            <person name="Morin E."/>
            <person name="Murat C."/>
            <person name="Riley R."/>
            <person name="Ohm R."/>
            <person name="Sun H."/>
            <person name="Tunlid A."/>
            <person name="Henrissat B."/>
            <person name="Grigoriev I.V."/>
            <person name="Hibbett D.S."/>
            <person name="Martin F."/>
        </authorList>
    </citation>
    <scope>NUCLEOTIDE SEQUENCE [LARGE SCALE GENOMIC DNA]</scope>
    <source>
        <strain evidence="2">Ve08.2h10</strain>
    </source>
</reference>
<accession>A0A0D0DV64</accession>
<reference evidence="1 2" key="1">
    <citation type="submission" date="2014-04" db="EMBL/GenBank/DDBJ databases">
        <authorList>
            <consortium name="DOE Joint Genome Institute"/>
            <person name="Kuo A."/>
            <person name="Kohler A."/>
            <person name="Jargeat P."/>
            <person name="Nagy L.G."/>
            <person name="Floudas D."/>
            <person name="Copeland A."/>
            <person name="Barry K.W."/>
            <person name="Cichocki N."/>
            <person name="Veneault-Fourrey C."/>
            <person name="LaButti K."/>
            <person name="Lindquist E.A."/>
            <person name="Lipzen A."/>
            <person name="Lundell T."/>
            <person name="Morin E."/>
            <person name="Murat C."/>
            <person name="Sun H."/>
            <person name="Tunlid A."/>
            <person name="Henrissat B."/>
            <person name="Grigoriev I.V."/>
            <person name="Hibbett D.S."/>
            <person name="Martin F."/>
            <person name="Nordberg H.P."/>
            <person name="Cantor M.N."/>
            <person name="Hua S.X."/>
        </authorList>
    </citation>
    <scope>NUCLEOTIDE SEQUENCE [LARGE SCALE GENOMIC DNA]</scope>
    <source>
        <strain evidence="1 2">Ve08.2h10</strain>
    </source>
</reference>
<keyword evidence="2" id="KW-1185">Reference proteome</keyword>
<gene>
    <name evidence="1" type="ORF">PAXRUDRAFT_126726</name>
</gene>
<sequence length="106" mass="12209">MVQILKDATLYFSCSTPNLSTVILAMDLIDEKLTIYSLDCKYSPTICATVGLAKQTLNKYYQLTDSSKVYRIAMVLHPQHKLSYFKNMNWEGSWIDAARDLVRDMF</sequence>
<protein>
    <submittedName>
        <fullName evidence="1">Uncharacterized protein</fullName>
    </submittedName>
</protein>
<dbReference type="EMBL" id="KN825198">
    <property type="protein sequence ID" value="KIK93291.1"/>
    <property type="molecule type" value="Genomic_DNA"/>
</dbReference>
<feature type="non-terminal residue" evidence="1">
    <location>
        <position position="106"/>
    </location>
</feature>
<dbReference type="Proteomes" id="UP000054538">
    <property type="component" value="Unassembled WGS sequence"/>
</dbReference>
<dbReference type="OrthoDB" id="3359487at2759"/>